<dbReference type="STRING" id="145857.GA0070616_3277"/>
<dbReference type="InterPro" id="IPR038261">
    <property type="entry name" value="GPP34-like_sf"/>
</dbReference>
<dbReference type="GO" id="GO:0012505">
    <property type="term" value="C:endomembrane system"/>
    <property type="evidence" value="ECO:0007669"/>
    <property type="project" value="UniProtKB-ARBA"/>
</dbReference>
<gene>
    <name evidence="5" type="ORF">GA0070616_3277</name>
</gene>
<reference evidence="5 6" key="1">
    <citation type="submission" date="2016-06" db="EMBL/GenBank/DDBJ databases">
        <authorList>
            <person name="Kjaerup R.B."/>
            <person name="Dalgaard T.S."/>
            <person name="Juul-Madsen H.R."/>
        </authorList>
    </citation>
    <scope>NUCLEOTIDE SEQUENCE [LARGE SCALE GENOMIC DNA]</scope>
    <source>
        <strain evidence="5 6">DSM 43818</strain>
    </source>
</reference>
<dbReference type="AlphaFoldDB" id="A0A1C6SA56"/>
<protein>
    <submittedName>
        <fullName evidence="5">Golgi phosphoprotein 3 (GPP34)</fullName>
    </submittedName>
</protein>
<dbReference type="GO" id="GO:0005737">
    <property type="term" value="C:cytoplasm"/>
    <property type="evidence" value="ECO:0007669"/>
    <property type="project" value="UniProtKB-ARBA"/>
</dbReference>
<comment type="subcellular location">
    <subcellularLocation>
        <location evidence="1">Golgi apparatus membrane</location>
        <topology evidence="1">Peripheral membrane protein</topology>
        <orientation evidence="1">Cytoplasmic side</orientation>
    </subcellularLocation>
</comment>
<dbReference type="Proteomes" id="UP000199699">
    <property type="component" value="Unassembled WGS sequence"/>
</dbReference>
<keyword evidence="4" id="KW-0472">Membrane</keyword>
<dbReference type="GO" id="GO:0070273">
    <property type="term" value="F:phosphatidylinositol-4-phosphate binding"/>
    <property type="evidence" value="ECO:0007669"/>
    <property type="project" value="InterPro"/>
</dbReference>
<keyword evidence="2" id="KW-0333">Golgi apparatus</keyword>
<evidence type="ECO:0000313" key="6">
    <source>
        <dbReference type="Proteomes" id="UP000199699"/>
    </source>
</evidence>
<proteinExistence type="predicted"/>
<evidence type="ECO:0000256" key="4">
    <source>
        <dbReference type="ARBA" id="ARBA00023136"/>
    </source>
</evidence>
<organism evidence="5 6">
    <name type="scientific">Micromonospora nigra</name>
    <dbReference type="NCBI Taxonomy" id="145857"/>
    <lineage>
        <taxon>Bacteria</taxon>
        <taxon>Bacillati</taxon>
        <taxon>Actinomycetota</taxon>
        <taxon>Actinomycetes</taxon>
        <taxon>Micromonosporales</taxon>
        <taxon>Micromonosporaceae</taxon>
        <taxon>Micromonospora</taxon>
    </lineage>
</organism>
<dbReference type="Gene3D" id="1.10.3630.10">
    <property type="entry name" value="yeast vps74-n-term truncation variant domain like"/>
    <property type="match status" value="1"/>
</dbReference>
<evidence type="ECO:0000256" key="3">
    <source>
        <dbReference type="ARBA" id="ARBA00023121"/>
    </source>
</evidence>
<dbReference type="EMBL" id="FMHT01000003">
    <property type="protein sequence ID" value="SCL26284.1"/>
    <property type="molecule type" value="Genomic_DNA"/>
</dbReference>
<dbReference type="Pfam" id="PF05719">
    <property type="entry name" value="GPP34"/>
    <property type="match status" value="1"/>
</dbReference>
<evidence type="ECO:0000256" key="1">
    <source>
        <dbReference type="ARBA" id="ARBA00004255"/>
    </source>
</evidence>
<keyword evidence="3" id="KW-0446">Lipid-binding</keyword>
<accession>A0A1C6SA56</accession>
<dbReference type="InterPro" id="IPR008628">
    <property type="entry name" value="GPP34-like"/>
</dbReference>
<sequence>MTALTRPLPLRDEVFLLGHDGDTGHTHIHRQALALGLAGAVLIDLFLAGRVALGPNDPARPAGDPHLYLHPRPKRPVGDLIADTAIASIRHAVTPPPLRGWLRGFSIDLYDRTRAALVTVGILHHQQRRRLAGLVRTDIYLPSHTRWQIIPRARLCALAQGREPPDNHTAALAGLVAVLGLSDHLYLDDDTATLPARLRNVADQHYQPVRAILAAVDASVGDVATAAYR</sequence>
<dbReference type="RefSeq" id="WP_091082778.1">
    <property type="nucleotide sequence ID" value="NZ_FMHT01000003.1"/>
</dbReference>
<keyword evidence="6" id="KW-1185">Reference proteome</keyword>
<evidence type="ECO:0000313" key="5">
    <source>
        <dbReference type="EMBL" id="SCL26284.1"/>
    </source>
</evidence>
<name>A0A1C6SA56_9ACTN</name>
<evidence type="ECO:0000256" key="2">
    <source>
        <dbReference type="ARBA" id="ARBA00023034"/>
    </source>
</evidence>
<dbReference type="OrthoDB" id="3379482at2"/>